<dbReference type="GO" id="GO:0016020">
    <property type="term" value="C:membrane"/>
    <property type="evidence" value="ECO:0007669"/>
    <property type="project" value="UniProtKB-SubCell"/>
</dbReference>
<dbReference type="Proteomes" id="UP000001208">
    <property type="component" value="Chromosome"/>
</dbReference>
<dbReference type="HOGENOM" id="CLU_030017_1_0_10"/>
<dbReference type="InterPro" id="IPR036259">
    <property type="entry name" value="MFS_trans_sf"/>
</dbReference>
<reference evidence="8 9" key="1">
    <citation type="submission" date="2008-06" db="EMBL/GenBank/DDBJ databases">
        <title>Complete sequence of Chloroherpeton thalassium ATCC 35110.</title>
        <authorList>
            <consortium name="US DOE Joint Genome Institute"/>
            <person name="Lucas S."/>
            <person name="Copeland A."/>
            <person name="Lapidus A."/>
            <person name="Glavina del Rio T."/>
            <person name="Dalin E."/>
            <person name="Tice H."/>
            <person name="Bruce D."/>
            <person name="Goodwin L."/>
            <person name="Pitluck S."/>
            <person name="Schmutz J."/>
            <person name="Larimer F."/>
            <person name="Land M."/>
            <person name="Hauser L."/>
            <person name="Kyrpides N."/>
            <person name="Mikhailova N."/>
            <person name="Liu Z."/>
            <person name="Li T."/>
            <person name="Zhao F."/>
            <person name="Overmann J."/>
            <person name="Bryant D.A."/>
            <person name="Richardson P."/>
        </authorList>
    </citation>
    <scope>NUCLEOTIDE SEQUENCE [LARGE SCALE GENOMIC DNA]</scope>
    <source>
        <strain evidence="9">ATCC 35110 / GB-78</strain>
    </source>
</reference>
<name>B3QYN0_CHLT3</name>
<evidence type="ECO:0000313" key="8">
    <source>
        <dbReference type="EMBL" id="ACF15103.1"/>
    </source>
</evidence>
<dbReference type="RefSeq" id="WP_012501185.1">
    <property type="nucleotide sequence ID" value="NC_011026.1"/>
</dbReference>
<gene>
    <name evidence="8" type="ordered locus">Ctha_2654</name>
</gene>
<feature type="transmembrane region" description="Helical" evidence="6">
    <location>
        <begin position="93"/>
        <end position="113"/>
    </location>
</feature>
<dbReference type="Gene3D" id="1.20.1250.20">
    <property type="entry name" value="MFS general substrate transporter like domains"/>
    <property type="match status" value="2"/>
</dbReference>
<feature type="transmembrane region" description="Helical" evidence="6">
    <location>
        <begin position="52"/>
        <end position="72"/>
    </location>
</feature>
<evidence type="ECO:0000256" key="4">
    <source>
        <dbReference type="ARBA" id="ARBA00022989"/>
    </source>
</evidence>
<feature type="transmembrane region" description="Helical" evidence="6">
    <location>
        <begin position="119"/>
        <end position="147"/>
    </location>
</feature>
<dbReference type="CDD" id="cd06176">
    <property type="entry name" value="MFS_BCD_PucC-like"/>
    <property type="match status" value="1"/>
</dbReference>
<dbReference type="InterPro" id="IPR004896">
    <property type="entry name" value="PucC-rel"/>
</dbReference>
<evidence type="ECO:0000259" key="7">
    <source>
        <dbReference type="PROSITE" id="PS50850"/>
    </source>
</evidence>
<feature type="transmembrane region" description="Helical" evidence="6">
    <location>
        <begin position="407"/>
        <end position="428"/>
    </location>
</feature>
<keyword evidence="9" id="KW-1185">Reference proteome</keyword>
<feature type="transmembrane region" description="Helical" evidence="6">
    <location>
        <begin position="372"/>
        <end position="395"/>
    </location>
</feature>
<feature type="transmembrane region" description="Helical" evidence="6">
    <location>
        <begin position="339"/>
        <end position="360"/>
    </location>
</feature>
<dbReference type="PANTHER" id="PTHR23538:SF1">
    <property type="entry name" value="44.5 KD BACTERIOCHLOROPHYLL SYNTHASE SUBUNIT"/>
    <property type="match status" value="1"/>
</dbReference>
<feature type="transmembrane region" description="Helical" evidence="6">
    <location>
        <begin position="287"/>
        <end position="306"/>
    </location>
</feature>
<evidence type="ECO:0000256" key="3">
    <source>
        <dbReference type="ARBA" id="ARBA00022692"/>
    </source>
</evidence>
<feature type="transmembrane region" description="Helical" evidence="6">
    <location>
        <begin position="159"/>
        <end position="183"/>
    </location>
</feature>
<evidence type="ECO:0000256" key="1">
    <source>
        <dbReference type="ARBA" id="ARBA00004141"/>
    </source>
</evidence>
<dbReference type="STRING" id="517418.Ctha_2654"/>
<evidence type="ECO:0000313" key="9">
    <source>
        <dbReference type="Proteomes" id="UP000001208"/>
    </source>
</evidence>
<keyword evidence="5 6" id="KW-0472">Membrane</keyword>
<feature type="transmembrane region" description="Helical" evidence="6">
    <location>
        <begin position="313"/>
        <end position="333"/>
    </location>
</feature>
<feature type="transmembrane region" description="Helical" evidence="6">
    <location>
        <begin position="20"/>
        <end position="40"/>
    </location>
</feature>
<dbReference type="InterPro" id="IPR020846">
    <property type="entry name" value="MFS_dom"/>
</dbReference>
<protein>
    <submittedName>
        <fullName evidence="8">PUCC protein</fullName>
    </submittedName>
</protein>
<proteinExistence type="inferred from homology"/>
<feature type="transmembrane region" description="Helical" evidence="6">
    <location>
        <begin position="246"/>
        <end position="267"/>
    </location>
</feature>
<comment type="similarity">
    <text evidence="2">Belongs to the PucC family.</text>
</comment>
<dbReference type="KEGG" id="cts:Ctha_2654"/>
<feature type="domain" description="Major facilitator superfamily (MFS) profile" evidence="7">
    <location>
        <begin position="22"/>
        <end position="432"/>
    </location>
</feature>
<dbReference type="AlphaFoldDB" id="B3QYN0"/>
<evidence type="ECO:0000256" key="2">
    <source>
        <dbReference type="ARBA" id="ARBA00008412"/>
    </source>
</evidence>
<evidence type="ECO:0000256" key="5">
    <source>
        <dbReference type="ARBA" id="ARBA00023136"/>
    </source>
</evidence>
<dbReference type="PIRSF" id="PIRSF016565">
    <property type="entry name" value="PucC"/>
    <property type="match status" value="1"/>
</dbReference>
<feature type="transmembrane region" description="Helical" evidence="6">
    <location>
        <begin position="189"/>
        <end position="211"/>
    </location>
</feature>
<dbReference type="GO" id="GO:0022857">
    <property type="term" value="F:transmembrane transporter activity"/>
    <property type="evidence" value="ECO:0007669"/>
    <property type="project" value="InterPro"/>
</dbReference>
<dbReference type="EMBL" id="CP001100">
    <property type="protein sequence ID" value="ACF15103.1"/>
    <property type="molecule type" value="Genomic_DNA"/>
</dbReference>
<dbReference type="PROSITE" id="PS50850">
    <property type="entry name" value="MFS"/>
    <property type="match status" value="1"/>
</dbReference>
<organism evidence="8 9">
    <name type="scientific">Chloroherpeton thalassium (strain ATCC 35110 / GB-78)</name>
    <dbReference type="NCBI Taxonomy" id="517418"/>
    <lineage>
        <taxon>Bacteria</taxon>
        <taxon>Pseudomonadati</taxon>
        <taxon>Chlorobiota</taxon>
        <taxon>Chlorobiia</taxon>
        <taxon>Chlorobiales</taxon>
        <taxon>Chloroherpetonaceae</taxon>
        <taxon>Chloroherpeton</taxon>
    </lineage>
</organism>
<dbReference type="OrthoDB" id="596481at2"/>
<evidence type="ECO:0000256" key="6">
    <source>
        <dbReference type="SAM" id="Phobius"/>
    </source>
</evidence>
<dbReference type="PANTHER" id="PTHR23538">
    <property type="entry name" value="44.5 KD BACTERIOCHLOROPHYLL SYNTHASE SUBUNIT"/>
    <property type="match status" value="1"/>
</dbReference>
<keyword evidence="3 6" id="KW-0812">Transmembrane</keyword>
<dbReference type="eggNOG" id="COG2211">
    <property type="taxonomic scope" value="Bacteria"/>
</dbReference>
<dbReference type="Pfam" id="PF03209">
    <property type="entry name" value="PUCC"/>
    <property type="match status" value="1"/>
</dbReference>
<dbReference type="InterPro" id="IPR026036">
    <property type="entry name" value="PucC"/>
</dbReference>
<accession>B3QYN0</accession>
<sequence>MRLKHFNHYFSTDQTATSSIPKILQICLLQLSHAIAFVLIHSTLNRVMIVEFGIAAWIVGAVMGFHNLLAFVRPMIGLFSDTHAFLGYRRTPIIILGNLLVAAGVIGSIYGAIWMSHAFYPGLALTLFASLIYGIGINVAGTMFYALLTDNAGENYKSIAVSLGWIVLISGSILASAVAGYYLDEFSESQLISLFWVGAIASMLITWMAVLGSEKRNDLPSAPNDTTHPKLELRSSLKKLAANQPVYRFFSFMFVTVIAIQGQDVILEPFGAHIFGMNIAETTKLTQVWGAGTIFGIVVLGLFFVNRIGKKRTTYLGCTLSAIGFLIISASAWFDVTVFKSGVFLLGLGNGALTVGSLTMMMDMTTKANTGLFMGLWGLAQAIPNFLANAVGGAIRDISLFFTQNQYVGYTTAFAIEIIGLFIAILILRTVDVAEFKKNSAQLFYESISNSD</sequence>
<dbReference type="SUPFAM" id="SSF103473">
    <property type="entry name" value="MFS general substrate transporter"/>
    <property type="match status" value="1"/>
</dbReference>
<comment type="subcellular location">
    <subcellularLocation>
        <location evidence="1">Membrane</location>
        <topology evidence="1">Multi-pass membrane protein</topology>
    </subcellularLocation>
</comment>
<keyword evidence="4 6" id="KW-1133">Transmembrane helix</keyword>